<name>A0ABX7JPR9_9RHOB</name>
<proteinExistence type="predicted"/>
<gene>
    <name evidence="1" type="ORF">JWJ88_13220</name>
</gene>
<reference evidence="1 2" key="1">
    <citation type="submission" date="2021-02" db="EMBL/GenBank/DDBJ databases">
        <title>Paracoccus methylovroum sp.nov., a new methanol and methylamine utilizing methylotrophic denitrifer.</title>
        <authorList>
            <person name="Timsy T."/>
            <person name="Behrendt U."/>
            <person name="Ulrich A."/>
            <person name="Spanner T."/>
            <person name="Foesel B.U."/>
            <person name="Horn M.A."/>
            <person name="Kolb S."/>
        </authorList>
    </citation>
    <scope>NUCLEOTIDE SEQUENCE [LARGE SCALE GENOMIC DNA]</scope>
    <source>
        <strain evidence="1 2">H4-D09</strain>
    </source>
</reference>
<sequence>MTGGLDWSGLLRLGLGPVRMGGLGLRPDEFWALTPAELALMLGIAAGRGGAMTRARLTELAARYPDRPLKQHNEKGGPS</sequence>
<dbReference type="Pfam" id="PF09550">
    <property type="entry name" value="Phage_TAC_6"/>
    <property type="match status" value="1"/>
</dbReference>
<dbReference type="Proteomes" id="UP000663629">
    <property type="component" value="Chromosome 2"/>
</dbReference>
<dbReference type="InterPro" id="IPR019056">
    <property type="entry name" value="Phage_TAC_6"/>
</dbReference>
<dbReference type="RefSeq" id="WP_205296259.1">
    <property type="nucleotide sequence ID" value="NZ_CP070371.1"/>
</dbReference>
<organism evidence="1 2">
    <name type="scientific">Paracoccus methylovorus</name>
    <dbReference type="NCBI Taxonomy" id="2812658"/>
    <lineage>
        <taxon>Bacteria</taxon>
        <taxon>Pseudomonadati</taxon>
        <taxon>Pseudomonadota</taxon>
        <taxon>Alphaproteobacteria</taxon>
        <taxon>Rhodobacterales</taxon>
        <taxon>Paracoccaceae</taxon>
        <taxon>Paracoccus</taxon>
    </lineage>
</organism>
<evidence type="ECO:0000313" key="1">
    <source>
        <dbReference type="EMBL" id="QRZ15313.1"/>
    </source>
</evidence>
<dbReference type="EMBL" id="CP070371">
    <property type="protein sequence ID" value="QRZ15313.1"/>
    <property type="molecule type" value="Genomic_DNA"/>
</dbReference>
<keyword evidence="2" id="KW-1185">Reference proteome</keyword>
<evidence type="ECO:0000313" key="2">
    <source>
        <dbReference type="Proteomes" id="UP000663629"/>
    </source>
</evidence>
<accession>A0ABX7JPR9</accession>
<protein>
    <submittedName>
        <fullName evidence="1">Phage tail assembly chaperone</fullName>
    </submittedName>
</protein>